<reference evidence="1 2" key="1">
    <citation type="submission" date="2014-04" db="EMBL/GenBank/DDBJ databases">
        <title>Draft genome sequence of Hydrogenovibrio marinus MH-110, a model organism for aerobic H2 metabolism.</title>
        <authorList>
            <person name="Cha H.J."/>
            <person name="Jo B.H."/>
            <person name="Hwang B.H."/>
        </authorList>
    </citation>
    <scope>NUCLEOTIDE SEQUENCE [LARGE SCALE GENOMIC DNA]</scope>
    <source>
        <strain evidence="1 2">MH-110</strain>
    </source>
</reference>
<dbReference type="RefSeq" id="WP_051622972.1">
    <property type="nucleotide sequence ID" value="NZ_AP020335.1"/>
</dbReference>
<evidence type="ECO:0008006" key="3">
    <source>
        <dbReference type="Google" id="ProtNLM"/>
    </source>
</evidence>
<dbReference type="PANTHER" id="PTHR35602:SF3">
    <property type="entry name" value="ESTERASE YQIA"/>
    <property type="match status" value="1"/>
</dbReference>
<accession>A0A066ZXZ1</accession>
<dbReference type="PANTHER" id="PTHR35602">
    <property type="entry name" value="ESTERASE YQIA-RELATED"/>
    <property type="match status" value="1"/>
</dbReference>
<dbReference type="Gene3D" id="3.40.50.1820">
    <property type="entry name" value="alpha/beta hydrolase"/>
    <property type="match status" value="1"/>
</dbReference>
<dbReference type="InterPro" id="IPR008886">
    <property type="entry name" value="UPF0227/Esterase_YqiA"/>
</dbReference>
<gene>
    <name evidence="1" type="ORF">EI16_02430</name>
</gene>
<keyword evidence="2" id="KW-1185">Reference proteome</keyword>
<name>A0A066ZXZ1_HYDMR</name>
<evidence type="ECO:0000313" key="1">
    <source>
        <dbReference type="EMBL" id="KDN95181.1"/>
    </source>
</evidence>
<evidence type="ECO:0000313" key="2">
    <source>
        <dbReference type="Proteomes" id="UP000027341"/>
    </source>
</evidence>
<sequence length="196" mass="22013">MILYLHGFLSSGEGHKAQWYKKAFASLGIEVLVPTYPQSSPEASIAYLKTIIEHEVLLKPTTPTWQIFGSSMGGFYGEYLAELYAVPLVMVNPALDPVPIFEQNIGEYDHPKTGEHIVIDEAYIESLKQYITPSAITTPSRLLLDKGDEVIPYEFAYEKYREVSSSKVLAFEGGDHAFQHLEASWDEVRGFIEDCS</sequence>
<dbReference type="SUPFAM" id="SSF53474">
    <property type="entry name" value="alpha/beta-Hydrolases"/>
    <property type="match status" value="1"/>
</dbReference>
<dbReference type="EMBL" id="JMIU01000001">
    <property type="protein sequence ID" value="KDN95181.1"/>
    <property type="molecule type" value="Genomic_DNA"/>
</dbReference>
<protein>
    <recommendedName>
        <fullName evidence="3">Esterase</fullName>
    </recommendedName>
</protein>
<dbReference type="Proteomes" id="UP000027341">
    <property type="component" value="Unassembled WGS sequence"/>
</dbReference>
<proteinExistence type="predicted"/>
<dbReference type="Pfam" id="PF05728">
    <property type="entry name" value="UPF0227"/>
    <property type="match status" value="1"/>
</dbReference>
<dbReference type="InterPro" id="IPR029058">
    <property type="entry name" value="AB_hydrolase_fold"/>
</dbReference>
<dbReference type="STRING" id="28885.EI16_02430"/>
<dbReference type="AlphaFoldDB" id="A0A066ZXZ1"/>
<comment type="caution">
    <text evidence="1">The sequence shown here is derived from an EMBL/GenBank/DDBJ whole genome shotgun (WGS) entry which is preliminary data.</text>
</comment>
<organism evidence="1 2">
    <name type="scientific">Hydrogenovibrio marinus</name>
    <dbReference type="NCBI Taxonomy" id="28885"/>
    <lineage>
        <taxon>Bacteria</taxon>
        <taxon>Pseudomonadati</taxon>
        <taxon>Pseudomonadota</taxon>
        <taxon>Gammaproteobacteria</taxon>
        <taxon>Thiotrichales</taxon>
        <taxon>Piscirickettsiaceae</taxon>
        <taxon>Hydrogenovibrio</taxon>
    </lineage>
</organism>